<sequence length="260" mass="28675">MIEMLKKNMLSYSDSGQGTPIVLIHGFCGSRGYWKDVIPSLQDEYRIIAVDLRGHGESKSEDKDFEIDDMARDVHNLLKHLSVDRVYLFGHSLGGYVTLSFAEQFPGMAAGFSLVHSTAYPDSEEAKEGRLRSIEQIEMHGLKPFVDGLVPKLFADTGDNSRQIHKEAAKEIGYQTSINGAIGALNAMRKRGDRNHVLSNSNVPVLLIAGAKDKVIAPEKTFSVTGKNHIKEVLLPDCGHMGMLEDPGRVAEAIKNFVPR</sequence>
<keyword evidence="1 3" id="KW-0378">Hydrolase</keyword>
<gene>
    <name evidence="3" type="ORF">D0466_06350</name>
</gene>
<dbReference type="Proteomes" id="UP000262939">
    <property type="component" value="Unassembled WGS sequence"/>
</dbReference>
<dbReference type="InterPro" id="IPR000639">
    <property type="entry name" value="Epox_hydrolase-like"/>
</dbReference>
<dbReference type="PANTHER" id="PTHR43798">
    <property type="entry name" value="MONOACYLGLYCEROL LIPASE"/>
    <property type="match status" value="1"/>
</dbReference>
<dbReference type="PANTHER" id="PTHR43798:SF31">
    <property type="entry name" value="AB HYDROLASE SUPERFAMILY PROTEIN YCLE"/>
    <property type="match status" value="1"/>
</dbReference>
<proteinExistence type="predicted"/>
<dbReference type="SUPFAM" id="SSF53474">
    <property type="entry name" value="alpha/beta-Hydrolases"/>
    <property type="match status" value="1"/>
</dbReference>
<dbReference type="InterPro" id="IPR029058">
    <property type="entry name" value="AB_hydrolase_fold"/>
</dbReference>
<dbReference type="OrthoDB" id="252464at2"/>
<protein>
    <submittedName>
        <fullName evidence="3">Alpha/beta hydrolase</fullName>
    </submittedName>
</protein>
<dbReference type="Gene3D" id="3.40.50.1820">
    <property type="entry name" value="alpha/beta hydrolase"/>
    <property type="match status" value="1"/>
</dbReference>
<feature type="domain" description="AB hydrolase-1" evidence="2">
    <location>
        <begin position="20"/>
        <end position="115"/>
    </location>
</feature>
<dbReference type="Pfam" id="PF00561">
    <property type="entry name" value="Abhydrolase_1"/>
    <property type="match status" value="1"/>
</dbReference>
<organism evidence="3 4">
    <name type="scientific">Peribacillus glennii</name>
    <dbReference type="NCBI Taxonomy" id="2303991"/>
    <lineage>
        <taxon>Bacteria</taxon>
        <taxon>Bacillati</taxon>
        <taxon>Bacillota</taxon>
        <taxon>Bacilli</taxon>
        <taxon>Bacillales</taxon>
        <taxon>Bacillaceae</taxon>
        <taxon>Peribacillus</taxon>
    </lineage>
</organism>
<dbReference type="AlphaFoldDB" id="A0A372LIF9"/>
<dbReference type="GO" id="GO:0016020">
    <property type="term" value="C:membrane"/>
    <property type="evidence" value="ECO:0007669"/>
    <property type="project" value="TreeGrafter"/>
</dbReference>
<dbReference type="PRINTS" id="PR00412">
    <property type="entry name" value="EPOXHYDRLASE"/>
</dbReference>
<reference evidence="3 4" key="1">
    <citation type="submission" date="2018-08" db="EMBL/GenBank/DDBJ databases">
        <title>Bacillus chawlae sp. nov., Bacillus glennii sp. nov., and Bacillus saganii sp. nov. Isolated from the Vehicle Assembly Building at Kennedy Space Center where the Viking Spacecraft were Assembled.</title>
        <authorList>
            <person name="Seuylemezian A."/>
            <person name="Vaishampayan P."/>
        </authorList>
    </citation>
    <scope>NUCLEOTIDE SEQUENCE [LARGE SCALE GENOMIC DNA]</scope>
    <source>
        <strain evidence="3 4">V44-8</strain>
    </source>
</reference>
<evidence type="ECO:0000313" key="4">
    <source>
        <dbReference type="Proteomes" id="UP000262939"/>
    </source>
</evidence>
<dbReference type="GO" id="GO:0016787">
    <property type="term" value="F:hydrolase activity"/>
    <property type="evidence" value="ECO:0007669"/>
    <property type="project" value="UniProtKB-KW"/>
</dbReference>
<keyword evidence="4" id="KW-1185">Reference proteome</keyword>
<dbReference type="InterPro" id="IPR000073">
    <property type="entry name" value="AB_hydrolase_1"/>
</dbReference>
<comment type="caution">
    <text evidence="3">The sequence shown here is derived from an EMBL/GenBank/DDBJ whole genome shotgun (WGS) entry which is preliminary data.</text>
</comment>
<evidence type="ECO:0000256" key="1">
    <source>
        <dbReference type="ARBA" id="ARBA00022801"/>
    </source>
</evidence>
<accession>A0A372LIF9</accession>
<evidence type="ECO:0000259" key="2">
    <source>
        <dbReference type="Pfam" id="PF00561"/>
    </source>
</evidence>
<dbReference type="InterPro" id="IPR050266">
    <property type="entry name" value="AB_hydrolase_sf"/>
</dbReference>
<dbReference type="PRINTS" id="PR00111">
    <property type="entry name" value="ABHYDROLASE"/>
</dbReference>
<dbReference type="EMBL" id="QVTD01000003">
    <property type="protein sequence ID" value="RFU66070.1"/>
    <property type="molecule type" value="Genomic_DNA"/>
</dbReference>
<evidence type="ECO:0000313" key="3">
    <source>
        <dbReference type="EMBL" id="RFU66070.1"/>
    </source>
</evidence>
<name>A0A372LIF9_9BACI</name>